<keyword evidence="13" id="KW-1133">Transmembrane helix</keyword>
<dbReference type="SUPFAM" id="SSF55874">
    <property type="entry name" value="ATPase domain of HSP90 chaperone/DNA topoisomerase II/histidine kinase"/>
    <property type="match status" value="1"/>
</dbReference>
<keyword evidence="6" id="KW-0547">Nucleotide-binding</keyword>
<dbReference type="Gene3D" id="1.10.287.130">
    <property type="match status" value="1"/>
</dbReference>
<dbReference type="CDD" id="cd00082">
    <property type="entry name" value="HisKA"/>
    <property type="match status" value="1"/>
</dbReference>
<evidence type="ECO:0000256" key="1">
    <source>
        <dbReference type="ARBA" id="ARBA00000085"/>
    </source>
</evidence>
<dbReference type="SUPFAM" id="SSF47384">
    <property type="entry name" value="Homodimeric domain of signal transducing histidine kinase"/>
    <property type="match status" value="1"/>
</dbReference>
<evidence type="ECO:0000256" key="9">
    <source>
        <dbReference type="ARBA" id="ARBA00023012"/>
    </source>
</evidence>
<evidence type="ECO:0000256" key="2">
    <source>
        <dbReference type="ARBA" id="ARBA00004370"/>
    </source>
</evidence>
<dbReference type="InterPro" id="IPR003661">
    <property type="entry name" value="HisK_dim/P_dom"/>
</dbReference>
<proteinExistence type="predicted"/>
<keyword evidence="10 13" id="KW-0472">Membrane</keyword>
<feature type="modified residue" description="4-aspartylphosphate" evidence="12">
    <location>
        <position position="847"/>
    </location>
</feature>
<dbReference type="Proteomes" id="UP000594621">
    <property type="component" value="Chromosome"/>
</dbReference>
<dbReference type="SMART" id="SM00388">
    <property type="entry name" value="HisKA"/>
    <property type="match status" value="1"/>
</dbReference>
<gene>
    <name evidence="17" type="ORF">IC761_27590</name>
</gene>
<dbReference type="FunFam" id="3.30.565.10:FF:000010">
    <property type="entry name" value="Sensor histidine kinase RcsC"/>
    <property type="match status" value="1"/>
</dbReference>
<dbReference type="InterPro" id="IPR036890">
    <property type="entry name" value="HATPase_C_sf"/>
</dbReference>
<dbReference type="InterPro" id="IPR005467">
    <property type="entry name" value="His_kinase_dom"/>
</dbReference>
<comment type="subcellular location">
    <subcellularLocation>
        <location evidence="2">Membrane</location>
    </subcellularLocation>
</comment>
<protein>
    <recommendedName>
        <fullName evidence="3">histidine kinase</fullName>
        <ecNumber evidence="3">2.7.13.3</ecNumber>
    </recommendedName>
</protein>
<feature type="transmembrane region" description="Helical" evidence="13">
    <location>
        <begin position="39"/>
        <end position="58"/>
    </location>
</feature>
<dbReference type="InterPro" id="IPR003660">
    <property type="entry name" value="HAMP_dom"/>
</dbReference>
<dbReference type="Pfam" id="PF12860">
    <property type="entry name" value="PAS_7"/>
    <property type="match status" value="1"/>
</dbReference>
<evidence type="ECO:0000256" key="13">
    <source>
        <dbReference type="SAM" id="Phobius"/>
    </source>
</evidence>
<keyword evidence="11" id="KW-0131">Cell cycle</keyword>
<evidence type="ECO:0000256" key="11">
    <source>
        <dbReference type="ARBA" id="ARBA00023306"/>
    </source>
</evidence>
<dbReference type="GO" id="GO:0005524">
    <property type="term" value="F:ATP binding"/>
    <property type="evidence" value="ECO:0007669"/>
    <property type="project" value="UniProtKB-KW"/>
</dbReference>
<dbReference type="GO" id="GO:0009927">
    <property type="term" value="F:histidine phosphotransfer kinase activity"/>
    <property type="evidence" value="ECO:0007669"/>
    <property type="project" value="TreeGrafter"/>
</dbReference>
<dbReference type="InterPro" id="IPR036097">
    <property type="entry name" value="HisK_dim/P_sf"/>
</dbReference>
<dbReference type="PANTHER" id="PTHR43047:SF72">
    <property type="entry name" value="OSMOSENSING HISTIDINE PROTEIN KINASE SLN1"/>
    <property type="match status" value="1"/>
</dbReference>
<dbReference type="SMART" id="SM00387">
    <property type="entry name" value="HATPase_c"/>
    <property type="match status" value="1"/>
</dbReference>
<sequence length="925" mass="101332">MTVPSDRALGNLTQAGGRDESRRHGWMDLLSRLTIRTRLITLSGVLLCLLVATNLYLLRTLAHNSAAVTTEGELSAIIDSANGSRIAFGEMRYWMTDLAVSLLTVSERNAASARGRMDGYLDRLDRLKPELVAAVRAERDKFESVASRAVDKYTSDQRIIGNSLLAEARNHSIRVDELLSSLISELRGELNAQRAQIITDVSSATRGTMIADVLILAIGVLLTLLILRSIAVPLRHLIGAIDGLNAGDVSVPIPPAGPDEIGAMARTLTLFRASLAERKRFAAEAETQRKTIAAAIATISEGFVLYDAEDRIVLFNEQFRSIYPGLSDILTVGTSFRQILDAVVDRSLVDLGGKSAQTWIAERMAQHRQPNGFAEYSYGKRYIRISERRIQGGGTVAVYSDITELRQRNMELEQARELSEVANQAKSQFLANMSHELRTPLNAIIGYSEILQEDAADNDQEQLVPDLKKIEGAGRHLLGLINDILDLSKIEAGKMELFLEPIDVSALVEEVRAIISPLIVKNGNSFDILLADDIGAVRTDRTKLKQSLLNVLSNANKFTEKGRLTLVVKRLAESRSLHIAISDTGIGMSQEQLSRLFQAFSQADASTTKKFGGTGLGLAITRHFCRLLGGDITVDSEVNKGSTFTILLPEIAEDLPPTTVLPGPDSGLAMVEIDGSAITVLVVDDDQAARDLLTSNLKREGYQVIPARNGEEALYLARELRPDAITLDVLMPTTDGWAVLTSLKADPDLRHIPVIMVTVAPDRGIGLSLGAADVMTKPVDRQALSARLRELVPHEGPILMVEDDEATRQTIRHTLAKFEIPLVEVTNGRLALDWLAKNPSPALILLDLMMPEMDGFEFLDAFDRHAEWRHVPVVVITAKQLSAEERDLLVRRAQTIIEKRTSIDTDIATAISNAVGRRVPPLATM</sequence>
<dbReference type="SUPFAM" id="SSF52172">
    <property type="entry name" value="CheY-like"/>
    <property type="match status" value="2"/>
</dbReference>
<dbReference type="GO" id="GO:0000155">
    <property type="term" value="F:phosphorelay sensor kinase activity"/>
    <property type="evidence" value="ECO:0007669"/>
    <property type="project" value="InterPro"/>
</dbReference>
<keyword evidence="13" id="KW-0812">Transmembrane</keyword>
<dbReference type="SMART" id="SM00304">
    <property type="entry name" value="HAMP"/>
    <property type="match status" value="1"/>
</dbReference>
<keyword evidence="7" id="KW-0418">Kinase</keyword>
<keyword evidence="5" id="KW-0808">Transferase</keyword>
<dbReference type="PANTHER" id="PTHR43047">
    <property type="entry name" value="TWO-COMPONENT HISTIDINE PROTEIN KINASE"/>
    <property type="match status" value="1"/>
</dbReference>
<feature type="domain" description="Response regulatory" evidence="15">
    <location>
        <begin position="797"/>
        <end position="914"/>
    </location>
</feature>
<dbReference type="Pfam" id="PF00512">
    <property type="entry name" value="HisKA"/>
    <property type="match status" value="1"/>
</dbReference>
<evidence type="ECO:0000256" key="6">
    <source>
        <dbReference type="ARBA" id="ARBA00022741"/>
    </source>
</evidence>
<dbReference type="Gene3D" id="3.30.450.20">
    <property type="entry name" value="PAS domain"/>
    <property type="match status" value="1"/>
</dbReference>
<evidence type="ECO:0000256" key="4">
    <source>
        <dbReference type="ARBA" id="ARBA00022553"/>
    </source>
</evidence>
<dbReference type="Gene3D" id="6.10.340.10">
    <property type="match status" value="1"/>
</dbReference>
<dbReference type="FunFam" id="1.10.287.130:FF:000038">
    <property type="entry name" value="Sensory transduction histidine kinase"/>
    <property type="match status" value="1"/>
</dbReference>
<reference evidence="17 18" key="1">
    <citation type="submission" date="2020-09" db="EMBL/GenBank/DDBJ databases">
        <title>Complete genomes of bradyrhizobia occurring on native shrubby legumes in Australia.</title>
        <authorList>
            <person name="Lafay B."/>
        </authorList>
    </citation>
    <scope>NUCLEOTIDE SEQUENCE [LARGE SCALE GENOMIC DNA]</scope>
    <source>
        <strain evidence="17 18">BDV5040</strain>
    </source>
</reference>
<organism evidence="17 18">
    <name type="scientific">Bradyrhizobium commune</name>
    <dbReference type="NCBI Taxonomy" id="83627"/>
    <lineage>
        <taxon>Bacteria</taxon>
        <taxon>Pseudomonadati</taxon>
        <taxon>Pseudomonadota</taxon>
        <taxon>Alphaproteobacteria</taxon>
        <taxon>Hyphomicrobiales</taxon>
        <taxon>Nitrobacteraceae</taxon>
        <taxon>Bradyrhizobium</taxon>
    </lineage>
</organism>
<dbReference type="EC" id="2.7.13.3" evidence="3"/>
<dbReference type="InterPro" id="IPR011006">
    <property type="entry name" value="CheY-like_superfamily"/>
</dbReference>
<name>A0A7S9D306_9BRAD</name>
<evidence type="ECO:0000256" key="7">
    <source>
        <dbReference type="ARBA" id="ARBA00022777"/>
    </source>
</evidence>
<feature type="modified residue" description="4-aspartylphosphate" evidence="12">
    <location>
        <position position="728"/>
    </location>
</feature>
<keyword evidence="4 12" id="KW-0597">Phosphoprotein</keyword>
<evidence type="ECO:0000259" key="15">
    <source>
        <dbReference type="PROSITE" id="PS50110"/>
    </source>
</evidence>
<dbReference type="SMART" id="SM00448">
    <property type="entry name" value="REC"/>
    <property type="match status" value="2"/>
</dbReference>
<dbReference type="AlphaFoldDB" id="A0A7S9D306"/>
<evidence type="ECO:0000256" key="3">
    <source>
        <dbReference type="ARBA" id="ARBA00012438"/>
    </source>
</evidence>
<dbReference type="Gene3D" id="3.40.50.2300">
    <property type="match status" value="2"/>
</dbReference>
<dbReference type="InterPro" id="IPR001789">
    <property type="entry name" value="Sig_transdc_resp-reg_receiver"/>
</dbReference>
<dbReference type="RefSeq" id="WP_195799828.1">
    <property type="nucleotide sequence ID" value="NZ_CP061379.1"/>
</dbReference>
<dbReference type="Pfam" id="PF02518">
    <property type="entry name" value="HATPase_c"/>
    <property type="match status" value="1"/>
</dbReference>
<accession>A0A7S9D306</accession>
<evidence type="ECO:0000256" key="12">
    <source>
        <dbReference type="PROSITE-ProRule" id="PRU00169"/>
    </source>
</evidence>
<keyword evidence="9" id="KW-0902">Two-component regulatory system</keyword>
<evidence type="ECO:0000256" key="10">
    <source>
        <dbReference type="ARBA" id="ARBA00023136"/>
    </source>
</evidence>
<keyword evidence="18" id="KW-1185">Reference proteome</keyword>
<feature type="domain" description="Histidine kinase" evidence="14">
    <location>
        <begin position="432"/>
        <end position="652"/>
    </location>
</feature>
<dbReference type="InterPro" id="IPR004358">
    <property type="entry name" value="Sig_transdc_His_kin-like_C"/>
</dbReference>
<dbReference type="Pfam" id="PF00672">
    <property type="entry name" value="HAMP"/>
    <property type="match status" value="1"/>
</dbReference>
<dbReference type="GO" id="GO:0005886">
    <property type="term" value="C:plasma membrane"/>
    <property type="evidence" value="ECO:0007669"/>
    <property type="project" value="TreeGrafter"/>
</dbReference>
<feature type="domain" description="Response regulatory" evidence="15">
    <location>
        <begin position="679"/>
        <end position="792"/>
    </location>
</feature>
<dbReference type="SUPFAM" id="SSF158472">
    <property type="entry name" value="HAMP domain-like"/>
    <property type="match status" value="1"/>
</dbReference>
<evidence type="ECO:0000313" key="17">
    <source>
        <dbReference type="EMBL" id="QPF90236.1"/>
    </source>
</evidence>
<evidence type="ECO:0000313" key="18">
    <source>
        <dbReference type="Proteomes" id="UP000594621"/>
    </source>
</evidence>
<dbReference type="EMBL" id="CP061379">
    <property type="protein sequence ID" value="QPF90236.1"/>
    <property type="molecule type" value="Genomic_DNA"/>
</dbReference>
<keyword evidence="8" id="KW-0067">ATP-binding</keyword>
<dbReference type="PROSITE" id="PS50109">
    <property type="entry name" value="HIS_KIN"/>
    <property type="match status" value="1"/>
</dbReference>
<dbReference type="PRINTS" id="PR00344">
    <property type="entry name" value="BCTRLSENSOR"/>
</dbReference>
<feature type="transmembrane region" description="Helical" evidence="13">
    <location>
        <begin position="213"/>
        <end position="231"/>
    </location>
</feature>
<dbReference type="PROSITE" id="PS50110">
    <property type="entry name" value="RESPONSE_REGULATORY"/>
    <property type="match status" value="2"/>
</dbReference>
<dbReference type="Gene3D" id="3.30.565.10">
    <property type="entry name" value="Histidine kinase-like ATPase, C-terminal domain"/>
    <property type="match status" value="1"/>
</dbReference>
<evidence type="ECO:0000259" key="14">
    <source>
        <dbReference type="PROSITE" id="PS50109"/>
    </source>
</evidence>
<comment type="catalytic activity">
    <reaction evidence="1">
        <text>ATP + protein L-histidine = ADP + protein N-phospho-L-histidine.</text>
        <dbReference type="EC" id="2.7.13.3"/>
    </reaction>
</comment>
<evidence type="ECO:0000256" key="8">
    <source>
        <dbReference type="ARBA" id="ARBA00022840"/>
    </source>
</evidence>
<evidence type="ECO:0000259" key="16">
    <source>
        <dbReference type="PROSITE" id="PS50885"/>
    </source>
</evidence>
<feature type="domain" description="HAMP" evidence="16">
    <location>
        <begin position="228"/>
        <end position="280"/>
    </location>
</feature>
<dbReference type="KEGG" id="bcou:IC761_27590"/>
<dbReference type="InterPro" id="IPR003594">
    <property type="entry name" value="HATPase_dom"/>
</dbReference>
<evidence type="ECO:0000256" key="5">
    <source>
        <dbReference type="ARBA" id="ARBA00022679"/>
    </source>
</evidence>
<dbReference type="CDD" id="cd16922">
    <property type="entry name" value="HATPase_EvgS-ArcB-TorS-like"/>
    <property type="match status" value="1"/>
</dbReference>
<dbReference type="CDD" id="cd06225">
    <property type="entry name" value="HAMP"/>
    <property type="match status" value="1"/>
</dbReference>
<dbReference type="PROSITE" id="PS50885">
    <property type="entry name" value="HAMP"/>
    <property type="match status" value="1"/>
</dbReference>
<dbReference type="Pfam" id="PF00072">
    <property type="entry name" value="Response_reg"/>
    <property type="match status" value="2"/>
</dbReference>